<organism evidence="2 3">
    <name type="scientific">Acidothermus cellulolyticus (strain ATCC 43068 / DSM 8971 / 11B)</name>
    <dbReference type="NCBI Taxonomy" id="351607"/>
    <lineage>
        <taxon>Bacteria</taxon>
        <taxon>Bacillati</taxon>
        <taxon>Actinomycetota</taxon>
        <taxon>Actinomycetes</taxon>
        <taxon>Acidothermales</taxon>
        <taxon>Acidothermaceae</taxon>
        <taxon>Acidothermus</taxon>
    </lineage>
</organism>
<dbReference type="eggNOG" id="ENOG5031ZQ4">
    <property type="taxonomic scope" value="Bacteria"/>
</dbReference>
<dbReference type="HOGENOM" id="CLU_1674121_0_0_11"/>
<accession>A0LU28</accession>
<dbReference type="InParanoid" id="A0LU28"/>
<dbReference type="AlphaFoldDB" id="A0LU28"/>
<feature type="region of interest" description="Disordered" evidence="1">
    <location>
        <begin position="120"/>
        <end position="157"/>
    </location>
</feature>
<feature type="compositionally biased region" description="Acidic residues" evidence="1">
    <location>
        <begin position="128"/>
        <end position="157"/>
    </location>
</feature>
<proteinExistence type="predicted"/>
<dbReference type="Proteomes" id="UP000008221">
    <property type="component" value="Chromosome"/>
</dbReference>
<reference evidence="2 3" key="1">
    <citation type="journal article" date="2009" name="Genome Res.">
        <title>Complete genome of the cellulolytic thermophile Acidothermus cellulolyticus 11B provides insights into its ecophysiological and evolutionary adaptations.</title>
        <authorList>
            <person name="Barabote R.D."/>
            <person name="Xie G."/>
            <person name="Leu D.H."/>
            <person name="Normand P."/>
            <person name="Necsulea A."/>
            <person name="Daubin V."/>
            <person name="Medigue C."/>
            <person name="Adney W.S."/>
            <person name="Xu X.C."/>
            <person name="Lapidus A."/>
            <person name="Parales R.E."/>
            <person name="Detter C."/>
            <person name="Pujic P."/>
            <person name="Bruce D."/>
            <person name="Lavire C."/>
            <person name="Challacombe J.F."/>
            <person name="Brettin T.S."/>
            <person name="Berry A.M."/>
        </authorList>
    </citation>
    <scope>NUCLEOTIDE SEQUENCE [LARGE SCALE GENOMIC DNA]</scope>
    <source>
        <strain evidence="3">ATCC 43068 / DSM 8971 / 11B</strain>
    </source>
</reference>
<protein>
    <submittedName>
        <fullName evidence="2">Uncharacterized protein</fullName>
    </submittedName>
</protein>
<evidence type="ECO:0000313" key="2">
    <source>
        <dbReference type="EMBL" id="ABK52938.1"/>
    </source>
</evidence>
<sequence length="157" mass="17055">MPLNETQASTGSHGCDRPRASARRRSLPCRQTHAADRPQAANDSRRTPPADTVYSVTDDMPVSPADVRSAAEALKAAIDTHLAAVENRSGENDPRVQQAYDALAAAAETYDDLLFSAYEEVTPFGPSDVDEDDDEDDVDEDDDAGFGDDLEWEPDSR</sequence>
<feature type="compositionally biased region" description="Polar residues" evidence="1">
    <location>
        <begin position="1"/>
        <end position="12"/>
    </location>
</feature>
<dbReference type="STRING" id="351607.Acel_1166"/>
<name>A0LU28_ACIC1</name>
<evidence type="ECO:0000313" key="3">
    <source>
        <dbReference type="Proteomes" id="UP000008221"/>
    </source>
</evidence>
<feature type="region of interest" description="Disordered" evidence="1">
    <location>
        <begin position="1"/>
        <end position="62"/>
    </location>
</feature>
<dbReference type="EMBL" id="CP000481">
    <property type="protein sequence ID" value="ABK52938.1"/>
    <property type="molecule type" value="Genomic_DNA"/>
</dbReference>
<dbReference type="KEGG" id="ace:Acel_1166"/>
<keyword evidence="3" id="KW-1185">Reference proteome</keyword>
<evidence type="ECO:0000256" key="1">
    <source>
        <dbReference type="SAM" id="MobiDB-lite"/>
    </source>
</evidence>
<gene>
    <name evidence="2" type="ordered locus">Acel_1166</name>
</gene>